<feature type="non-terminal residue" evidence="1">
    <location>
        <position position="256"/>
    </location>
</feature>
<gene>
    <name evidence="1" type="ORF">S01H1_58009</name>
</gene>
<name>X0VUV0_9ZZZZ</name>
<dbReference type="AlphaFoldDB" id="X0VUV0"/>
<comment type="caution">
    <text evidence="1">The sequence shown here is derived from an EMBL/GenBank/DDBJ whole genome shotgun (WGS) entry which is preliminary data.</text>
</comment>
<accession>X0VUV0</accession>
<feature type="non-terminal residue" evidence="1">
    <location>
        <position position="1"/>
    </location>
</feature>
<protein>
    <submittedName>
        <fullName evidence="1">Uncharacterized protein</fullName>
    </submittedName>
</protein>
<organism evidence="1">
    <name type="scientific">marine sediment metagenome</name>
    <dbReference type="NCBI Taxonomy" id="412755"/>
    <lineage>
        <taxon>unclassified sequences</taxon>
        <taxon>metagenomes</taxon>
        <taxon>ecological metagenomes</taxon>
    </lineage>
</organism>
<proteinExistence type="predicted"/>
<evidence type="ECO:0000313" key="1">
    <source>
        <dbReference type="EMBL" id="GAG16233.1"/>
    </source>
</evidence>
<dbReference type="EMBL" id="BARS01037867">
    <property type="protein sequence ID" value="GAG16233.1"/>
    <property type="molecule type" value="Genomic_DNA"/>
</dbReference>
<sequence>PSPIAYPTTDENARLWGFDVIEPVGTPMAWIHDWTSAQAGWNRPMQGMMDLGGLMGSVGSDLSRLNVDDVMAAFCLMYRKDIFGLIEEIESAVDRETALKIARSYGTKAGSLGWMSTQGQHGKPVSLDKIALYQDLAHTLYGPNMQPNTWFDDEKVVCSRTDCTFGPIAEKREMAAYCRSLCGGMTDGYMQCEPTLLTARLVDIGDEGQSTRCVHLWTYIPAVFDRLSRDCRANIPRTTQEVLRERGVTGLEKDRT</sequence>
<reference evidence="1" key="1">
    <citation type="journal article" date="2014" name="Front. Microbiol.">
        <title>High frequency of phylogenetically diverse reductive dehalogenase-homologous genes in deep subseafloor sedimentary metagenomes.</title>
        <authorList>
            <person name="Kawai M."/>
            <person name="Futagami T."/>
            <person name="Toyoda A."/>
            <person name="Takaki Y."/>
            <person name="Nishi S."/>
            <person name="Hori S."/>
            <person name="Arai W."/>
            <person name="Tsubouchi T."/>
            <person name="Morono Y."/>
            <person name="Uchiyama I."/>
            <person name="Ito T."/>
            <person name="Fujiyama A."/>
            <person name="Inagaki F."/>
            <person name="Takami H."/>
        </authorList>
    </citation>
    <scope>NUCLEOTIDE SEQUENCE</scope>
    <source>
        <strain evidence="1">Expedition CK06-06</strain>
    </source>
</reference>